<dbReference type="GO" id="GO:0008017">
    <property type="term" value="F:microtubule binding"/>
    <property type="evidence" value="ECO:0007669"/>
    <property type="project" value="TreeGrafter"/>
</dbReference>
<reference evidence="2 3" key="1">
    <citation type="submission" date="2019-09" db="EMBL/GenBank/DDBJ databases">
        <title>Bird 10,000 Genomes (B10K) Project - Family phase.</title>
        <authorList>
            <person name="Zhang G."/>
        </authorList>
    </citation>
    <scope>NUCLEOTIDE SEQUENCE [LARGE SCALE GENOMIC DNA]</scope>
    <source>
        <strain evidence="2">B10K-DU-012-80</strain>
    </source>
</reference>
<dbReference type="GO" id="GO:0000226">
    <property type="term" value="P:microtubule cytoskeleton organization"/>
    <property type="evidence" value="ECO:0007669"/>
    <property type="project" value="TreeGrafter"/>
</dbReference>
<dbReference type="Proteomes" id="UP000551127">
    <property type="component" value="Unassembled WGS sequence"/>
</dbReference>
<evidence type="ECO:0000313" key="3">
    <source>
        <dbReference type="Proteomes" id="UP000551127"/>
    </source>
</evidence>
<dbReference type="InterPro" id="IPR016024">
    <property type="entry name" value="ARM-type_fold"/>
</dbReference>
<feature type="non-terminal residue" evidence="2">
    <location>
        <position position="1"/>
    </location>
</feature>
<feature type="non-terminal residue" evidence="2">
    <location>
        <position position="135"/>
    </location>
</feature>
<accession>A0A7K4Y5S5</accession>
<dbReference type="Pfam" id="PF12348">
    <property type="entry name" value="CLASP_N"/>
    <property type="match status" value="1"/>
</dbReference>
<protein>
    <submittedName>
        <fullName evidence="2">TGRM2 protein</fullName>
    </submittedName>
</protein>
<dbReference type="SUPFAM" id="SSF48371">
    <property type="entry name" value="ARM repeat"/>
    <property type="match status" value="1"/>
</dbReference>
<dbReference type="EMBL" id="VYZL01000299">
    <property type="protein sequence ID" value="NWR54328.1"/>
    <property type="molecule type" value="Genomic_DNA"/>
</dbReference>
<dbReference type="OrthoDB" id="63891at2759"/>
<sequence length="135" mass="15051">MDHEVDEIARVLLQKTGNSHEFVQKAANQSLGVVLGNVSPARVMTVLMASGVRHHNALVRMCVAKHLVTAMERIGAKKLLSGKNISVEPLVRAVTKLAQDCHPDTRCYGRKMLSILMSDQKCHRYLKQFVSPYDL</sequence>
<dbReference type="PANTHER" id="PTHR21567:SF42">
    <property type="entry name" value="TOG ARRAY REGULATOR OF AXONEMAL MICROTUBULES PROTEIN 2"/>
    <property type="match status" value="1"/>
</dbReference>
<dbReference type="PANTHER" id="PTHR21567">
    <property type="entry name" value="CLASP"/>
    <property type="match status" value="1"/>
</dbReference>
<organism evidence="2 3">
    <name type="scientific">Bucorvus abyssinicus</name>
    <name type="common">Northern ground-hornbill</name>
    <name type="synonym">Abyssinian ground-hornbill</name>
    <dbReference type="NCBI Taxonomy" id="153643"/>
    <lineage>
        <taxon>Eukaryota</taxon>
        <taxon>Metazoa</taxon>
        <taxon>Chordata</taxon>
        <taxon>Craniata</taxon>
        <taxon>Vertebrata</taxon>
        <taxon>Euteleostomi</taxon>
        <taxon>Archelosauria</taxon>
        <taxon>Archosauria</taxon>
        <taxon>Dinosauria</taxon>
        <taxon>Saurischia</taxon>
        <taxon>Theropoda</taxon>
        <taxon>Coelurosauria</taxon>
        <taxon>Aves</taxon>
        <taxon>Neognathae</taxon>
        <taxon>Neoaves</taxon>
        <taxon>Telluraves</taxon>
        <taxon>Coraciimorphae</taxon>
        <taxon>Bucerotiformes</taxon>
        <taxon>Bucorvidae</taxon>
        <taxon>Bucorvus</taxon>
    </lineage>
</organism>
<comment type="caution">
    <text evidence="2">The sequence shown here is derived from an EMBL/GenBank/DDBJ whole genome shotgun (WGS) entry which is preliminary data.</text>
</comment>
<dbReference type="AlphaFoldDB" id="A0A7K4Y5S5"/>
<gene>
    <name evidence="2" type="primary">Togaram2_0</name>
    <name evidence="2" type="ORF">BUCABY_R03479</name>
</gene>
<dbReference type="GO" id="GO:0005929">
    <property type="term" value="C:cilium"/>
    <property type="evidence" value="ECO:0007669"/>
    <property type="project" value="TreeGrafter"/>
</dbReference>
<evidence type="ECO:0000259" key="1">
    <source>
        <dbReference type="Pfam" id="PF12348"/>
    </source>
</evidence>
<dbReference type="GO" id="GO:0005881">
    <property type="term" value="C:cytoplasmic microtubule"/>
    <property type="evidence" value="ECO:0007669"/>
    <property type="project" value="TreeGrafter"/>
</dbReference>
<dbReference type="Gene3D" id="1.25.10.10">
    <property type="entry name" value="Leucine-rich Repeat Variant"/>
    <property type="match status" value="1"/>
</dbReference>
<evidence type="ECO:0000313" key="2">
    <source>
        <dbReference type="EMBL" id="NWR54328.1"/>
    </source>
</evidence>
<proteinExistence type="predicted"/>
<dbReference type="InterPro" id="IPR024395">
    <property type="entry name" value="CLASP_N_dom"/>
</dbReference>
<keyword evidence="3" id="KW-1185">Reference proteome</keyword>
<feature type="domain" description="CLASP N-terminal" evidence="1">
    <location>
        <begin position="1"/>
        <end position="112"/>
    </location>
</feature>
<dbReference type="InterPro" id="IPR011989">
    <property type="entry name" value="ARM-like"/>
</dbReference>
<name>A0A7K4Y5S5_BUCAB</name>